<organism evidence="2 3">
    <name type="scientific">Lithohypha guttulata</name>
    <dbReference type="NCBI Taxonomy" id="1690604"/>
    <lineage>
        <taxon>Eukaryota</taxon>
        <taxon>Fungi</taxon>
        <taxon>Dikarya</taxon>
        <taxon>Ascomycota</taxon>
        <taxon>Pezizomycotina</taxon>
        <taxon>Eurotiomycetes</taxon>
        <taxon>Chaetothyriomycetidae</taxon>
        <taxon>Chaetothyriales</taxon>
        <taxon>Trichomeriaceae</taxon>
        <taxon>Lithohypha</taxon>
    </lineage>
</organism>
<name>A0ABR0JVZ2_9EURO</name>
<comment type="caution">
    <text evidence="2">The sequence shown here is derived from an EMBL/GenBank/DDBJ whole genome shotgun (WGS) entry which is preliminary data.</text>
</comment>
<feature type="chain" id="PRO_5046772415" evidence="1">
    <location>
        <begin position="20"/>
        <end position="95"/>
    </location>
</feature>
<dbReference type="EMBL" id="JAVRRG010000238">
    <property type="protein sequence ID" value="KAK5075861.1"/>
    <property type="molecule type" value="Genomic_DNA"/>
</dbReference>
<evidence type="ECO:0000313" key="2">
    <source>
        <dbReference type="EMBL" id="KAK5075861.1"/>
    </source>
</evidence>
<reference evidence="2 3" key="1">
    <citation type="submission" date="2023-08" db="EMBL/GenBank/DDBJ databases">
        <title>Black Yeasts Isolated from many extreme environments.</title>
        <authorList>
            <person name="Coleine C."/>
            <person name="Stajich J.E."/>
            <person name="Selbmann L."/>
        </authorList>
    </citation>
    <scope>NUCLEOTIDE SEQUENCE [LARGE SCALE GENOMIC DNA]</scope>
    <source>
        <strain evidence="2 3">CCFEE 5885</strain>
    </source>
</reference>
<proteinExistence type="predicted"/>
<sequence length="95" mass="10210">MRFQQSLLLAAAIATVTTAYEAVYLDDKGNPYYTSTMSGTLSNYPDPENANYRTMLASMYSMASEQAAAATGDLDPAKAVFSFAPRETGESESDS</sequence>
<evidence type="ECO:0000313" key="3">
    <source>
        <dbReference type="Proteomes" id="UP001345013"/>
    </source>
</evidence>
<feature type="signal peptide" evidence="1">
    <location>
        <begin position="1"/>
        <end position="19"/>
    </location>
</feature>
<accession>A0ABR0JVZ2</accession>
<gene>
    <name evidence="2" type="ORF">LTR24_009802</name>
</gene>
<keyword evidence="1" id="KW-0732">Signal</keyword>
<evidence type="ECO:0000256" key="1">
    <source>
        <dbReference type="SAM" id="SignalP"/>
    </source>
</evidence>
<keyword evidence="3" id="KW-1185">Reference proteome</keyword>
<dbReference type="Proteomes" id="UP001345013">
    <property type="component" value="Unassembled WGS sequence"/>
</dbReference>
<protein>
    <submittedName>
        <fullName evidence="2">Uncharacterized protein</fullName>
    </submittedName>
</protein>